<protein>
    <recommendedName>
        <fullName evidence="2">Heme-binding protein</fullName>
    </recommendedName>
</protein>
<dbReference type="InterPro" id="IPR052517">
    <property type="entry name" value="GlcG_carb_metab_protein"/>
</dbReference>
<dbReference type="Pfam" id="PF03928">
    <property type="entry name" value="HbpS-like"/>
    <property type="match status" value="1"/>
</dbReference>
<proteinExistence type="predicted"/>
<dbReference type="PANTHER" id="PTHR34309:SF1">
    <property type="entry name" value="PROTEIN GLCG"/>
    <property type="match status" value="1"/>
</dbReference>
<gene>
    <name evidence="1" type="ORF">GALL_197080</name>
</gene>
<dbReference type="AlphaFoldDB" id="A0A1J5S2A3"/>
<organism evidence="1">
    <name type="scientific">mine drainage metagenome</name>
    <dbReference type="NCBI Taxonomy" id="410659"/>
    <lineage>
        <taxon>unclassified sequences</taxon>
        <taxon>metagenomes</taxon>
        <taxon>ecological metagenomes</taxon>
    </lineage>
</organism>
<evidence type="ECO:0008006" key="2">
    <source>
        <dbReference type="Google" id="ProtNLM"/>
    </source>
</evidence>
<dbReference type="InterPro" id="IPR005624">
    <property type="entry name" value="PduO/GlcC-like"/>
</dbReference>
<dbReference type="Gene3D" id="3.30.450.150">
    <property type="entry name" value="Haem-degrading domain"/>
    <property type="match status" value="1"/>
</dbReference>
<dbReference type="InterPro" id="IPR038084">
    <property type="entry name" value="PduO/GlcC-like_sf"/>
</dbReference>
<comment type="caution">
    <text evidence="1">The sequence shown here is derived from an EMBL/GenBank/DDBJ whole genome shotgun (WGS) entry which is preliminary data.</text>
</comment>
<dbReference type="PANTHER" id="PTHR34309">
    <property type="entry name" value="SLR1406 PROTEIN"/>
    <property type="match status" value="1"/>
</dbReference>
<dbReference type="EMBL" id="MLJW01000121">
    <property type="protein sequence ID" value="OIQ98279.1"/>
    <property type="molecule type" value="Genomic_DNA"/>
</dbReference>
<accession>A0A1J5S2A3</accession>
<sequence length="177" mass="18462">MTLKSILAAIVLCPALLVSVDCFAEDAKPANPLDTVPEKMNFDIPYGAPISLERATAAINAAVAEAKKRGWKMNVAVVDSGANLVAFQRMDGAQLASIQISEHKARAAASFRRETKIFENAIQVNNMPYVATLDGAIGSRGGIPLVEDGKLIGAIGCSGGAGSQDEVVCKVGAAMFK</sequence>
<evidence type="ECO:0000313" key="1">
    <source>
        <dbReference type="EMBL" id="OIQ98279.1"/>
    </source>
</evidence>
<dbReference type="SUPFAM" id="SSF143744">
    <property type="entry name" value="GlcG-like"/>
    <property type="match status" value="1"/>
</dbReference>
<name>A0A1J5S2A3_9ZZZZ</name>
<reference evidence="1" key="1">
    <citation type="submission" date="2016-10" db="EMBL/GenBank/DDBJ databases">
        <title>Sequence of Gallionella enrichment culture.</title>
        <authorList>
            <person name="Poehlein A."/>
            <person name="Muehling M."/>
            <person name="Daniel R."/>
        </authorList>
    </citation>
    <scope>NUCLEOTIDE SEQUENCE</scope>
</reference>